<evidence type="ECO:0000313" key="1">
    <source>
        <dbReference type="EMBL" id="MFC3705205.1"/>
    </source>
</evidence>
<comment type="caution">
    <text evidence="1">The sequence shown here is derived from an EMBL/GenBank/DDBJ whole genome shotgun (WGS) entry which is preliminary data.</text>
</comment>
<dbReference type="InterPro" id="IPR038573">
    <property type="entry name" value="BrnT_sf"/>
</dbReference>
<organism evidence="1 2">
    <name type="scientific">Devosia honganensis</name>
    <dbReference type="NCBI Taxonomy" id="1610527"/>
    <lineage>
        <taxon>Bacteria</taxon>
        <taxon>Pseudomonadati</taxon>
        <taxon>Pseudomonadota</taxon>
        <taxon>Alphaproteobacteria</taxon>
        <taxon>Hyphomicrobiales</taxon>
        <taxon>Devosiaceae</taxon>
        <taxon>Devosia</taxon>
    </lineage>
</organism>
<accession>A0ABV7X552</accession>
<evidence type="ECO:0000313" key="2">
    <source>
        <dbReference type="Proteomes" id="UP001595613"/>
    </source>
</evidence>
<protein>
    <submittedName>
        <fullName evidence="1">BrnT family toxin</fullName>
    </submittedName>
</protein>
<dbReference type="Gene3D" id="3.10.450.530">
    <property type="entry name" value="Ribonuclease toxin, BrnT, of type II toxin-antitoxin system"/>
    <property type="match status" value="1"/>
</dbReference>
<proteinExistence type="predicted"/>
<keyword evidence="2" id="KW-1185">Reference proteome</keyword>
<dbReference type="RefSeq" id="WP_380096965.1">
    <property type="nucleotide sequence ID" value="NZ_JBHRYD010000008.1"/>
</dbReference>
<name>A0ABV7X552_9HYPH</name>
<reference evidence="2" key="1">
    <citation type="journal article" date="2019" name="Int. J. Syst. Evol. Microbiol.">
        <title>The Global Catalogue of Microorganisms (GCM) 10K type strain sequencing project: providing services to taxonomists for standard genome sequencing and annotation.</title>
        <authorList>
            <consortium name="The Broad Institute Genomics Platform"/>
            <consortium name="The Broad Institute Genome Sequencing Center for Infectious Disease"/>
            <person name="Wu L."/>
            <person name="Ma J."/>
        </authorList>
    </citation>
    <scope>NUCLEOTIDE SEQUENCE [LARGE SCALE GENOMIC DNA]</scope>
    <source>
        <strain evidence="2">KCTC 42281</strain>
    </source>
</reference>
<dbReference type="Pfam" id="PF04365">
    <property type="entry name" value="BrnT_toxin"/>
    <property type="match status" value="1"/>
</dbReference>
<dbReference type="Proteomes" id="UP001595613">
    <property type="component" value="Unassembled WGS sequence"/>
</dbReference>
<dbReference type="InterPro" id="IPR007460">
    <property type="entry name" value="BrnT_toxin"/>
</dbReference>
<sequence length="88" mass="10569">MELEWDEGKRQWTLENRQLDFADIALTDPASLISERDGRRDYGESRFSSFAYLHATLINFCWTPRNGRIRIISMRKANDRERKKYQAR</sequence>
<dbReference type="EMBL" id="JBHRYD010000008">
    <property type="protein sequence ID" value="MFC3705205.1"/>
    <property type="molecule type" value="Genomic_DNA"/>
</dbReference>
<gene>
    <name evidence="1" type="ORF">ACFOOL_10600</name>
</gene>